<organism evidence="2 3">
    <name type="scientific">Mycobacterium stomatepiae</name>
    <dbReference type="NCBI Taxonomy" id="470076"/>
    <lineage>
        <taxon>Bacteria</taxon>
        <taxon>Bacillati</taxon>
        <taxon>Actinomycetota</taxon>
        <taxon>Actinomycetes</taxon>
        <taxon>Mycobacteriales</taxon>
        <taxon>Mycobacteriaceae</taxon>
        <taxon>Mycobacterium</taxon>
        <taxon>Mycobacterium simiae complex</taxon>
    </lineage>
</organism>
<dbReference type="GO" id="GO:0004301">
    <property type="term" value="F:epoxide hydrolase activity"/>
    <property type="evidence" value="ECO:0007669"/>
    <property type="project" value="TreeGrafter"/>
</dbReference>
<dbReference type="Pfam" id="PF00561">
    <property type="entry name" value="Abhydrolase_1"/>
    <property type="match status" value="1"/>
</dbReference>
<dbReference type="Gene3D" id="3.40.50.1820">
    <property type="entry name" value="alpha/beta hydrolase"/>
    <property type="match status" value="1"/>
</dbReference>
<evidence type="ECO:0000259" key="1">
    <source>
        <dbReference type="Pfam" id="PF00561"/>
    </source>
</evidence>
<evidence type="ECO:0000313" key="3">
    <source>
        <dbReference type="Proteomes" id="UP000467130"/>
    </source>
</evidence>
<feature type="domain" description="AB hydrolase-1" evidence="1">
    <location>
        <begin position="37"/>
        <end position="129"/>
    </location>
</feature>
<name>A0A7I7QEF5_9MYCO</name>
<dbReference type="InterPro" id="IPR000073">
    <property type="entry name" value="AB_hydrolase_1"/>
</dbReference>
<evidence type="ECO:0000313" key="2">
    <source>
        <dbReference type="EMBL" id="BBY24679.1"/>
    </source>
</evidence>
<keyword evidence="3" id="KW-1185">Reference proteome</keyword>
<dbReference type="KEGG" id="msto:MSTO_48840"/>
<proteinExistence type="predicted"/>
<dbReference type="InterPro" id="IPR029058">
    <property type="entry name" value="AB_hydrolase_fold"/>
</dbReference>
<dbReference type="PANTHER" id="PTHR42977:SF1">
    <property type="entry name" value="BLR6576 PROTEIN"/>
    <property type="match status" value="1"/>
</dbReference>
<sequence length="130" mass="13770">MAPEVELLLEAHRGAGHMVDVGGVATFVRDEGAGAVPVVCVHGVPVSSYLWRCLLAELATRGMRGVAPDLPGLGLSARPTDFDCSGTGLGRHLRKTMDAMKIERFHLVVHDIGGPVGFEVAAYAPERVAR</sequence>
<accession>A0A7I7QEF5</accession>
<dbReference type="InterPro" id="IPR000639">
    <property type="entry name" value="Epox_hydrolase-like"/>
</dbReference>
<dbReference type="Proteomes" id="UP000467130">
    <property type="component" value="Chromosome"/>
</dbReference>
<dbReference type="InterPro" id="IPR051340">
    <property type="entry name" value="Haloalkane_dehalogenase"/>
</dbReference>
<dbReference type="PRINTS" id="PR00412">
    <property type="entry name" value="EPOXHYDRLASE"/>
</dbReference>
<dbReference type="SUPFAM" id="SSF53474">
    <property type="entry name" value="alpha/beta-Hydrolases"/>
    <property type="match status" value="1"/>
</dbReference>
<reference evidence="2 3" key="1">
    <citation type="journal article" date="2019" name="Emerg. Microbes Infect.">
        <title>Comprehensive subspecies identification of 175 nontuberculous mycobacteria species based on 7547 genomic profiles.</title>
        <authorList>
            <person name="Matsumoto Y."/>
            <person name="Kinjo T."/>
            <person name="Motooka D."/>
            <person name="Nabeya D."/>
            <person name="Jung N."/>
            <person name="Uechi K."/>
            <person name="Horii T."/>
            <person name="Iida T."/>
            <person name="Fujita J."/>
            <person name="Nakamura S."/>
        </authorList>
    </citation>
    <scope>NUCLEOTIDE SEQUENCE [LARGE SCALE GENOMIC DNA]</scope>
    <source>
        <strain evidence="2 3">JCM 17783</strain>
    </source>
</reference>
<dbReference type="AlphaFoldDB" id="A0A7I7QEF5"/>
<gene>
    <name evidence="2" type="ORF">MSTO_48840</name>
</gene>
<dbReference type="EMBL" id="AP022587">
    <property type="protein sequence ID" value="BBY24679.1"/>
    <property type="molecule type" value="Genomic_DNA"/>
</dbReference>
<dbReference type="PANTHER" id="PTHR42977">
    <property type="entry name" value="HYDROLASE-RELATED"/>
    <property type="match status" value="1"/>
</dbReference>
<protein>
    <recommendedName>
        <fullName evidence="1">AB hydrolase-1 domain-containing protein</fullName>
    </recommendedName>
</protein>